<dbReference type="InterPro" id="IPR036244">
    <property type="entry name" value="TipA-like_antibiotic-bd"/>
</dbReference>
<keyword evidence="3" id="KW-0238">DNA-binding</keyword>
<protein>
    <submittedName>
        <fullName evidence="7">MerR family transcriptional regulator</fullName>
    </submittedName>
</protein>
<keyword evidence="8" id="KW-1185">Reference proteome</keyword>
<dbReference type="PANTHER" id="PTHR30204:SF69">
    <property type="entry name" value="MERR-FAMILY TRANSCRIPTIONAL REGULATOR"/>
    <property type="match status" value="1"/>
</dbReference>
<dbReference type="Pfam" id="PF07739">
    <property type="entry name" value="TipAS"/>
    <property type="match status" value="1"/>
</dbReference>
<dbReference type="Gene3D" id="1.10.490.50">
    <property type="entry name" value="Antibiotic binding domain of TipA-like multidrug resistance regulators"/>
    <property type="match status" value="1"/>
</dbReference>
<dbReference type="GO" id="GO:0003677">
    <property type="term" value="F:DNA binding"/>
    <property type="evidence" value="ECO:0007669"/>
    <property type="project" value="UniProtKB-KW"/>
</dbReference>
<evidence type="ECO:0000313" key="8">
    <source>
        <dbReference type="Proteomes" id="UP000593758"/>
    </source>
</evidence>
<proteinExistence type="predicted"/>
<dbReference type="SUPFAM" id="SSF46955">
    <property type="entry name" value="Putative DNA-binding domain"/>
    <property type="match status" value="1"/>
</dbReference>
<dbReference type="RefSeq" id="WP_193497307.1">
    <property type="nucleotide sequence ID" value="NZ_CP063169.1"/>
</dbReference>
<dbReference type="EMBL" id="CP063169">
    <property type="protein sequence ID" value="QOR70632.1"/>
    <property type="molecule type" value="Genomic_DNA"/>
</dbReference>
<keyword evidence="5" id="KW-0175">Coiled coil</keyword>
<keyword evidence="4" id="KW-0804">Transcription</keyword>
<name>A0A7M1SV58_9MICO</name>
<dbReference type="KEGG" id="halt:IM660_18955"/>
<evidence type="ECO:0000256" key="5">
    <source>
        <dbReference type="SAM" id="Coils"/>
    </source>
</evidence>
<evidence type="ECO:0000313" key="7">
    <source>
        <dbReference type="EMBL" id="QOR70632.1"/>
    </source>
</evidence>
<evidence type="ECO:0000259" key="6">
    <source>
        <dbReference type="PROSITE" id="PS50937"/>
    </source>
</evidence>
<gene>
    <name evidence="7" type="ORF">IM660_18955</name>
</gene>
<feature type="domain" description="HTH merR-type" evidence="6">
    <location>
        <begin position="6"/>
        <end position="75"/>
    </location>
</feature>
<dbReference type="AlphaFoldDB" id="A0A7M1SV58"/>
<keyword evidence="1" id="KW-0678">Repressor</keyword>
<dbReference type="GO" id="GO:0003700">
    <property type="term" value="F:DNA-binding transcription factor activity"/>
    <property type="evidence" value="ECO:0007669"/>
    <property type="project" value="InterPro"/>
</dbReference>
<dbReference type="Proteomes" id="UP000593758">
    <property type="component" value="Chromosome"/>
</dbReference>
<feature type="coiled-coil region" evidence="5">
    <location>
        <begin position="80"/>
        <end position="107"/>
    </location>
</feature>
<dbReference type="SMART" id="SM00422">
    <property type="entry name" value="HTH_MERR"/>
    <property type="match status" value="1"/>
</dbReference>
<dbReference type="InterPro" id="IPR000551">
    <property type="entry name" value="MerR-type_HTH_dom"/>
</dbReference>
<dbReference type="PROSITE" id="PS50937">
    <property type="entry name" value="HTH_MERR_2"/>
    <property type="match status" value="1"/>
</dbReference>
<dbReference type="SUPFAM" id="SSF89082">
    <property type="entry name" value="Antibiotic binding domain of TipA-like multidrug resistance regulators"/>
    <property type="match status" value="1"/>
</dbReference>
<evidence type="ECO:0000256" key="3">
    <source>
        <dbReference type="ARBA" id="ARBA00023125"/>
    </source>
</evidence>
<dbReference type="Pfam" id="PF13411">
    <property type="entry name" value="MerR_1"/>
    <property type="match status" value="1"/>
</dbReference>
<dbReference type="InterPro" id="IPR047057">
    <property type="entry name" value="MerR_fam"/>
</dbReference>
<dbReference type="PANTHER" id="PTHR30204">
    <property type="entry name" value="REDOX-CYCLING DRUG-SENSING TRANSCRIPTIONAL ACTIVATOR SOXR"/>
    <property type="match status" value="1"/>
</dbReference>
<dbReference type="CDD" id="cd01106">
    <property type="entry name" value="HTH_TipAL-Mta"/>
    <property type="match status" value="1"/>
</dbReference>
<organism evidence="7 8">
    <name type="scientific">Ruania alkalisoli</name>
    <dbReference type="NCBI Taxonomy" id="2779775"/>
    <lineage>
        <taxon>Bacteria</taxon>
        <taxon>Bacillati</taxon>
        <taxon>Actinomycetota</taxon>
        <taxon>Actinomycetes</taxon>
        <taxon>Micrococcales</taxon>
        <taxon>Ruaniaceae</taxon>
        <taxon>Ruania</taxon>
    </lineage>
</organism>
<evidence type="ECO:0000256" key="4">
    <source>
        <dbReference type="ARBA" id="ARBA00023163"/>
    </source>
</evidence>
<keyword evidence="2" id="KW-0805">Transcription regulation</keyword>
<evidence type="ECO:0000256" key="1">
    <source>
        <dbReference type="ARBA" id="ARBA00022491"/>
    </source>
</evidence>
<sequence>MTEMTEWSMHEITRATGTTSRTLRHYDQIGLLPPARIGANGYRYYDTDALVRLQRILLLRELGLSLPAIAEVLAGDQSEAEALRTHLELLELERSRLERRIASVRTTLTKREGGEHLMASEMFDGFDHTQYENEVTERWGREAWQSSDTWWRSLSAQEKAAFQAEQEQIAAGFIAAHEAGTAPDSAEVAELCRRHHLWLGQSVSTVSKAYYLGLADMYVADPRFGKNYGGSDGAEYVREAMRAYATTAEFTP</sequence>
<dbReference type="InterPro" id="IPR012925">
    <property type="entry name" value="TipAS_dom"/>
</dbReference>
<accession>A0A7M1SV58</accession>
<evidence type="ECO:0000256" key="2">
    <source>
        <dbReference type="ARBA" id="ARBA00023015"/>
    </source>
</evidence>
<dbReference type="InterPro" id="IPR009061">
    <property type="entry name" value="DNA-bd_dom_put_sf"/>
</dbReference>
<reference evidence="7 8" key="1">
    <citation type="submission" date="2020-10" db="EMBL/GenBank/DDBJ databases">
        <title>Haloactinobacterium sp. RN3S43, a bacterium isolated from saline soil.</title>
        <authorList>
            <person name="Sun J.-Q."/>
        </authorList>
    </citation>
    <scope>NUCLEOTIDE SEQUENCE [LARGE SCALE GENOMIC DNA]</scope>
    <source>
        <strain evidence="7 8">RN3S43</strain>
    </source>
</reference>
<dbReference type="Gene3D" id="1.10.1660.10">
    <property type="match status" value="1"/>
</dbReference>